<evidence type="ECO:0000313" key="2">
    <source>
        <dbReference type="EMBL" id="OWJ54513.1"/>
    </source>
</evidence>
<sequence>MTLEPYQLLFAALARYGSGGFWLPGESLPGPERLLDADTAFFYVDAGSRTVRQPGGEAFAVKLAVLARASSGGRVEERVLHPAPVHDDGRLGPSIFTMAGSDRARQGISYLVELAMLLTLCEGWQRLLDSHGLPGAEHAIVVRHGPLLQQVHHLLSRAYDVPERVLRAALGYAGLGPGTVNSIVGDARLCRDSGRANIGLAVLSLLRRLAEDASHGDCGVGGVVESVERSRILAASVVADIVHDVARRSASENVASKIWWMSELLKRKIVDALKALGGPDYAADCLCDDPGAVADALDSRREWEQMLTELEQELQLRYGTGLETASREQLEAAIRSSGVLPTSYSDSDLVYGFYYLSPAPGGGVYAATRPRPRRGDTGWLEIVLEERGGEQRLRCHIDEAYRTLDELRKIRYAYIMPRRPPGCSELRGSLGEAGLSPCEAARLLVVPPALRVEYVDGMQGWDTLLSFTGLSASLTVYGYPPQLLVVDKYSRLSLDEAHILKTLLENMSKKSQPYLSFIRGWETRTLLA</sequence>
<protein>
    <submittedName>
        <fullName evidence="1">Uncharacterized protein</fullName>
    </submittedName>
</protein>
<keyword evidence="4" id="KW-1185">Reference proteome</keyword>
<reference evidence="2 4" key="2">
    <citation type="submission" date="2017-05" db="EMBL/GenBank/DDBJ databases">
        <title>The draft genome of the hyperthermophilic archaeon 'Pyrodictium delaneyi strain Hulk', an iron and nitrate reducer, reveals the capacity for sulfate reduction.</title>
        <authorList>
            <person name="Demey L.M."/>
            <person name="Miller C."/>
            <person name="Manzella M."/>
            <person name="Reguera G."/>
            <person name="Kashefi K."/>
        </authorList>
    </citation>
    <scope>NUCLEOTIDE SEQUENCE [LARGE SCALE GENOMIC DNA]</scope>
    <source>
        <strain evidence="2 4">Hulk</strain>
    </source>
</reference>
<gene>
    <name evidence="2" type="ORF">Pdsh_06870</name>
    <name evidence="1" type="ORF">Pyrde_1342</name>
</gene>
<dbReference type="RefSeq" id="WP_055409321.1">
    <property type="nucleotide sequence ID" value="NZ_CP013011.1"/>
</dbReference>
<dbReference type="STRING" id="1273541.Pyrde_1342"/>
<accession>A0A0P0N458</accession>
<evidence type="ECO:0000313" key="1">
    <source>
        <dbReference type="EMBL" id="ALL01388.1"/>
    </source>
</evidence>
<proteinExistence type="predicted"/>
<dbReference type="EMBL" id="CP013011">
    <property type="protein sequence ID" value="ALL01388.1"/>
    <property type="molecule type" value="Genomic_DNA"/>
</dbReference>
<dbReference type="EMBL" id="NCQP01000005">
    <property type="protein sequence ID" value="OWJ54513.1"/>
    <property type="molecule type" value="Genomic_DNA"/>
</dbReference>
<evidence type="ECO:0000313" key="3">
    <source>
        <dbReference type="Proteomes" id="UP000058613"/>
    </source>
</evidence>
<dbReference type="GeneID" id="26099682"/>
<dbReference type="Proteomes" id="UP000058613">
    <property type="component" value="Chromosome"/>
</dbReference>
<name>A0A0P0N458_9CREN</name>
<dbReference type="AlphaFoldDB" id="A0A0P0N458"/>
<reference evidence="1 3" key="1">
    <citation type="submission" date="2015-10" db="EMBL/GenBank/DDBJ databases">
        <title>Complete genome sequence of hyperthermophilic archaeon Pyrodictium delaneyi Su06.</title>
        <authorList>
            <person name="Jung J.-H."/>
            <person name="Lin J."/>
            <person name="Holden J.F."/>
            <person name="Park C.-S."/>
        </authorList>
    </citation>
    <scope>NUCLEOTIDE SEQUENCE [LARGE SCALE GENOMIC DNA]</scope>
    <source>
        <strain evidence="1 3">Su06</strain>
    </source>
</reference>
<dbReference type="KEGG" id="pdl:Pyrde_1342"/>
<dbReference type="Proteomes" id="UP000196694">
    <property type="component" value="Unassembled WGS sequence"/>
</dbReference>
<organism evidence="1 3">
    <name type="scientific">Pyrodictium delaneyi</name>
    <dbReference type="NCBI Taxonomy" id="1273541"/>
    <lineage>
        <taxon>Archaea</taxon>
        <taxon>Thermoproteota</taxon>
        <taxon>Thermoprotei</taxon>
        <taxon>Desulfurococcales</taxon>
        <taxon>Pyrodictiaceae</taxon>
        <taxon>Pyrodictium</taxon>
    </lineage>
</organism>
<evidence type="ECO:0000313" key="4">
    <source>
        <dbReference type="Proteomes" id="UP000196694"/>
    </source>
</evidence>